<protein>
    <submittedName>
        <fullName evidence="2">MBL fold metallo-hydrolase</fullName>
    </submittedName>
</protein>
<dbReference type="Gene3D" id="3.60.15.10">
    <property type="entry name" value="Ribonuclease Z/Hydroxyacylglutathione hydrolase-like"/>
    <property type="match status" value="1"/>
</dbReference>
<keyword evidence="2" id="KW-0378">Hydrolase</keyword>
<dbReference type="PANTHER" id="PTHR42951">
    <property type="entry name" value="METALLO-BETA-LACTAMASE DOMAIN-CONTAINING"/>
    <property type="match status" value="1"/>
</dbReference>
<dbReference type="SMART" id="SM00849">
    <property type="entry name" value="Lactamase_B"/>
    <property type="match status" value="1"/>
</dbReference>
<evidence type="ECO:0000259" key="1">
    <source>
        <dbReference type="SMART" id="SM00849"/>
    </source>
</evidence>
<dbReference type="InterPro" id="IPR001279">
    <property type="entry name" value="Metallo-B-lactamas"/>
</dbReference>
<evidence type="ECO:0000313" key="2">
    <source>
        <dbReference type="EMBL" id="HGH60310.1"/>
    </source>
</evidence>
<dbReference type="GO" id="GO:0016787">
    <property type="term" value="F:hydrolase activity"/>
    <property type="evidence" value="ECO:0007669"/>
    <property type="project" value="UniProtKB-KW"/>
</dbReference>
<accession>A0A7C4ESS9</accession>
<dbReference type="CDD" id="cd06262">
    <property type="entry name" value="metallo-hydrolase-like_MBL-fold"/>
    <property type="match status" value="1"/>
</dbReference>
<proteinExistence type="predicted"/>
<dbReference type="InterPro" id="IPR050855">
    <property type="entry name" value="NDM-1-like"/>
</dbReference>
<dbReference type="AlphaFoldDB" id="A0A7C4ESS9"/>
<gene>
    <name evidence="2" type="ORF">ENV54_03310</name>
</gene>
<organism evidence="2">
    <name type="scientific">Desulfomonile tiedjei</name>
    <dbReference type="NCBI Taxonomy" id="2358"/>
    <lineage>
        <taxon>Bacteria</taxon>
        <taxon>Pseudomonadati</taxon>
        <taxon>Thermodesulfobacteriota</taxon>
        <taxon>Desulfomonilia</taxon>
        <taxon>Desulfomonilales</taxon>
        <taxon>Desulfomonilaceae</taxon>
        <taxon>Desulfomonile</taxon>
    </lineage>
</organism>
<dbReference type="PANTHER" id="PTHR42951:SF22">
    <property type="entry name" value="METALLO BETA-LACTAMASE SUPERFAMILY LIPOPROTEIN"/>
    <property type="match status" value="1"/>
</dbReference>
<comment type="caution">
    <text evidence="2">The sequence shown here is derived from an EMBL/GenBank/DDBJ whole genome shotgun (WGS) entry which is preliminary data.</text>
</comment>
<dbReference type="InterPro" id="IPR036866">
    <property type="entry name" value="RibonucZ/Hydroxyglut_hydro"/>
</dbReference>
<name>A0A7C4ESS9_9BACT</name>
<sequence>MLEIVQFEEVTQIRMCPSAQGRLRYWVSAYLIDGLLIDTGSAYVATSLLKYLTAQKLDAVVNTHHHEDHVGGNRLLQDAFDIPLYAHPLAIPLIERPAALSAYRKRLWGVPEPSFPQPIQREIHTRNHSFEVIDAPGHCPGHVCLVERDKGWVFSGDLYISQTPRTAGPENDIGQMLASMKKLCELPMERLILFTSLRTIEKKGRERLLRCMGWYQELASRASEMRRQGRTIDEIVQALFGGESIFAGLTGGLYTSQRLVSLLLTFRSNGGAG</sequence>
<dbReference type="Pfam" id="PF00753">
    <property type="entry name" value="Lactamase_B"/>
    <property type="match status" value="1"/>
</dbReference>
<dbReference type="SUPFAM" id="SSF56281">
    <property type="entry name" value="Metallo-hydrolase/oxidoreductase"/>
    <property type="match status" value="1"/>
</dbReference>
<dbReference type="EMBL" id="DTGT01000108">
    <property type="protein sequence ID" value="HGH60310.1"/>
    <property type="molecule type" value="Genomic_DNA"/>
</dbReference>
<reference evidence="2" key="1">
    <citation type="journal article" date="2020" name="mSystems">
        <title>Genome- and Community-Level Interaction Insights into Carbon Utilization and Element Cycling Functions of Hydrothermarchaeota in Hydrothermal Sediment.</title>
        <authorList>
            <person name="Zhou Z."/>
            <person name="Liu Y."/>
            <person name="Xu W."/>
            <person name="Pan J."/>
            <person name="Luo Z.H."/>
            <person name="Li M."/>
        </authorList>
    </citation>
    <scope>NUCLEOTIDE SEQUENCE [LARGE SCALE GENOMIC DNA]</scope>
    <source>
        <strain evidence="2">SpSt-769</strain>
    </source>
</reference>
<feature type="domain" description="Metallo-beta-lactamase" evidence="1">
    <location>
        <begin position="26"/>
        <end position="197"/>
    </location>
</feature>